<gene>
    <name evidence="5" type="ORF">RB636_01895</name>
</gene>
<proteinExistence type="predicted"/>
<keyword evidence="6" id="KW-1185">Reference proteome</keyword>
<dbReference type="PANTHER" id="PTHR35936:SF19">
    <property type="entry name" value="AMINO-ACID-BINDING PROTEIN YXEM-RELATED"/>
    <property type="match status" value="1"/>
</dbReference>
<name>A0ABU7WKD1_9ACTN</name>
<dbReference type="SMART" id="SM00062">
    <property type="entry name" value="PBPb"/>
    <property type="match status" value="1"/>
</dbReference>
<dbReference type="InterPro" id="IPR001638">
    <property type="entry name" value="Solute-binding_3/MltF_N"/>
</dbReference>
<dbReference type="Pfam" id="PF00497">
    <property type="entry name" value="SBP_bac_3"/>
    <property type="match status" value="1"/>
</dbReference>
<protein>
    <submittedName>
        <fullName evidence="5">Transporter substrate-binding domain-containing protein</fullName>
    </submittedName>
</protein>
<evidence type="ECO:0000256" key="1">
    <source>
        <dbReference type="ARBA" id="ARBA00022729"/>
    </source>
</evidence>
<comment type="caution">
    <text evidence="5">The sequence shown here is derived from an EMBL/GenBank/DDBJ whole genome shotgun (WGS) entry which is preliminary data.</text>
</comment>
<evidence type="ECO:0000256" key="3">
    <source>
        <dbReference type="SAM" id="SignalP"/>
    </source>
</evidence>
<feature type="signal peptide" evidence="3">
    <location>
        <begin position="1"/>
        <end position="29"/>
    </location>
</feature>
<evidence type="ECO:0000313" key="5">
    <source>
        <dbReference type="EMBL" id="MEF3111960.1"/>
    </source>
</evidence>
<accession>A0ABU7WKD1</accession>
<reference evidence="5 6" key="1">
    <citation type="submission" date="2023-08" db="EMBL/GenBank/DDBJ databases">
        <authorList>
            <person name="Sharma P."/>
            <person name="Verma V."/>
            <person name="Mohan M.K."/>
            <person name="Dubey A.K."/>
        </authorList>
    </citation>
    <scope>NUCLEOTIDE SEQUENCE [LARGE SCALE GENOMIC DNA]</scope>
    <source>
        <strain evidence="5 6">ADP4</strain>
    </source>
</reference>
<dbReference type="RefSeq" id="WP_331785081.1">
    <property type="nucleotide sequence ID" value="NZ_JAVFKM010000001.1"/>
</dbReference>
<organism evidence="5 6">
    <name type="scientific">Streptomyces chrestomyceticus</name>
    <dbReference type="NCBI Taxonomy" id="68185"/>
    <lineage>
        <taxon>Bacteria</taxon>
        <taxon>Bacillati</taxon>
        <taxon>Actinomycetota</taxon>
        <taxon>Actinomycetes</taxon>
        <taxon>Kitasatosporales</taxon>
        <taxon>Streptomycetaceae</taxon>
        <taxon>Streptomyces</taxon>
    </lineage>
</organism>
<dbReference type="EMBL" id="JAVFKM010000001">
    <property type="protein sequence ID" value="MEF3111960.1"/>
    <property type="molecule type" value="Genomic_DNA"/>
</dbReference>
<dbReference type="CDD" id="cd01069">
    <property type="entry name" value="PBP2_PheC"/>
    <property type="match status" value="1"/>
</dbReference>
<feature type="chain" id="PRO_5045333645" evidence="3">
    <location>
        <begin position="30"/>
        <end position="281"/>
    </location>
</feature>
<dbReference type="SUPFAM" id="SSF53850">
    <property type="entry name" value="Periplasmic binding protein-like II"/>
    <property type="match status" value="1"/>
</dbReference>
<dbReference type="PANTHER" id="PTHR35936">
    <property type="entry name" value="MEMBRANE-BOUND LYTIC MUREIN TRANSGLYCOSYLASE F"/>
    <property type="match status" value="1"/>
</dbReference>
<evidence type="ECO:0000256" key="2">
    <source>
        <dbReference type="SAM" id="MobiDB-lite"/>
    </source>
</evidence>
<feature type="region of interest" description="Disordered" evidence="2">
    <location>
        <begin position="25"/>
        <end position="46"/>
    </location>
</feature>
<dbReference type="InterPro" id="IPR037298">
    <property type="entry name" value="PheC_PBP2"/>
</dbReference>
<dbReference type="Proteomes" id="UP001348265">
    <property type="component" value="Unassembled WGS sequence"/>
</dbReference>
<keyword evidence="1 3" id="KW-0732">Signal</keyword>
<evidence type="ECO:0000259" key="4">
    <source>
        <dbReference type="SMART" id="SM00062"/>
    </source>
</evidence>
<dbReference type="Gene3D" id="3.40.190.10">
    <property type="entry name" value="Periplasmic binding protein-like II"/>
    <property type="match status" value="2"/>
</dbReference>
<sequence>MRRAVALSALTCALALTAAAPTTAPAARAAHPDRPASTAHPAPASASLLDTIPRRGVLRVCTTGDYRPFTHRDPASGAYRGVDVSMARDLARSLDAKPKYVPTTWAKLIDDLAAGRCDIAMGGVSITLPRARKAAFSEPVRTDGKTPIVRCADQGKYRTLDEIDRPGVTVIVNPGGTNEQFARSVIKRATIKPHPDNTTIFDEIIAGRADVMMTDASETRYQSTIHPELCAVHPDRPFTFSEKAYAVPRADFPFKAYVDQWVHLAKHDGTYKKYEDAWMAK</sequence>
<evidence type="ECO:0000313" key="6">
    <source>
        <dbReference type="Proteomes" id="UP001348265"/>
    </source>
</evidence>
<feature type="domain" description="Solute-binding protein family 3/N-terminal" evidence="4">
    <location>
        <begin position="57"/>
        <end position="281"/>
    </location>
</feature>